<proteinExistence type="predicted"/>
<evidence type="ECO:0000313" key="5">
    <source>
        <dbReference type="Proteomes" id="UP000295497"/>
    </source>
</evidence>
<dbReference type="AlphaFoldDB" id="A0A4P2R4R1"/>
<dbReference type="InterPro" id="IPR005532">
    <property type="entry name" value="SUMF_dom"/>
</dbReference>
<keyword evidence="2" id="KW-0732">Signal</keyword>
<dbReference type="Pfam" id="PF03781">
    <property type="entry name" value="FGE-sulfatase"/>
    <property type="match status" value="1"/>
</dbReference>
<dbReference type="Gene3D" id="3.90.1580.10">
    <property type="entry name" value="paralog of FGE (formylglycine-generating enzyme)"/>
    <property type="match status" value="1"/>
</dbReference>
<feature type="region of interest" description="Disordered" evidence="1">
    <location>
        <begin position="23"/>
        <end position="76"/>
    </location>
</feature>
<dbReference type="PROSITE" id="PS51257">
    <property type="entry name" value="PROKAR_LIPOPROTEIN"/>
    <property type="match status" value="1"/>
</dbReference>
<dbReference type="InterPro" id="IPR042095">
    <property type="entry name" value="SUMF_sf"/>
</dbReference>
<dbReference type="InterPro" id="IPR016187">
    <property type="entry name" value="CTDL_fold"/>
</dbReference>
<reference evidence="4 5" key="1">
    <citation type="submission" date="2015-09" db="EMBL/GenBank/DDBJ databases">
        <title>Sorangium comparison.</title>
        <authorList>
            <person name="Zaburannyi N."/>
            <person name="Bunk B."/>
            <person name="Overmann J."/>
            <person name="Mueller R."/>
        </authorList>
    </citation>
    <scope>NUCLEOTIDE SEQUENCE [LARGE SCALE GENOMIC DNA]</scope>
    <source>
        <strain evidence="4 5">So ce836</strain>
    </source>
</reference>
<gene>
    <name evidence="4" type="ORF">SOCE836_103080</name>
</gene>
<dbReference type="EMBL" id="CP012672">
    <property type="protein sequence ID" value="AUX38069.1"/>
    <property type="molecule type" value="Genomic_DNA"/>
</dbReference>
<name>A0A4P2R4R1_SORCE</name>
<evidence type="ECO:0000256" key="1">
    <source>
        <dbReference type="SAM" id="MobiDB-lite"/>
    </source>
</evidence>
<organism evidence="4 5">
    <name type="scientific">Sorangium cellulosum</name>
    <name type="common">Polyangium cellulosum</name>
    <dbReference type="NCBI Taxonomy" id="56"/>
    <lineage>
        <taxon>Bacteria</taxon>
        <taxon>Pseudomonadati</taxon>
        <taxon>Myxococcota</taxon>
        <taxon>Polyangia</taxon>
        <taxon>Polyangiales</taxon>
        <taxon>Polyangiaceae</taxon>
        <taxon>Sorangium</taxon>
    </lineage>
</organism>
<dbReference type="RefSeq" id="WP_129580573.1">
    <property type="nucleotide sequence ID" value="NZ_CP012672.1"/>
</dbReference>
<sequence>MPTRTPAAALILLVAAAIAGGAGCDRAEQPQPQAGEKRADGGAPAAPAPSGKVLEAAENESPAASARPQAGAVPAGPARVEIPAGKLVAGSTPGDKGRDPALEPALLDVELGGFTIDRYLYPNDPAQPPLTGVTRARASELCEQAGGRLCTELEWERACKGPEGTPYAGGAAWDPACAKAPASCASGFGVLGMGAALREWTASDVAPIENLQPKAAAVRGATASASSVDHRCARRAAVDPGASGDDIGFRCCHGAPNAASISSPQWQQTYRRAEIGPQQVAELLASVPQLRDLGGEVTFFKEPDDVKVVLSRGRTRLSPSGTPALQPEASPPPNTTLTTSPLLWNPVPGEEVLVVTGKSDDDSFIVAFLKLPGDRYRIASSLLLKGDRGPIALGFNGYVRRRLTWATCWDCRGESGNVTYRDDNRVVITQR</sequence>
<feature type="signal peptide" evidence="2">
    <location>
        <begin position="1"/>
        <end position="27"/>
    </location>
</feature>
<feature type="compositionally biased region" description="Low complexity" evidence="1">
    <location>
        <begin position="41"/>
        <end position="51"/>
    </location>
</feature>
<dbReference type="SUPFAM" id="SSF56436">
    <property type="entry name" value="C-type lectin-like"/>
    <property type="match status" value="1"/>
</dbReference>
<protein>
    <recommendedName>
        <fullName evidence="3">Sulfatase-modifying factor enzyme-like domain-containing protein</fullName>
    </recommendedName>
</protein>
<evidence type="ECO:0000259" key="3">
    <source>
        <dbReference type="Pfam" id="PF03781"/>
    </source>
</evidence>
<accession>A0A4P2R4R1</accession>
<feature type="chain" id="PRO_5020485003" description="Sulfatase-modifying factor enzyme-like domain-containing protein" evidence="2">
    <location>
        <begin position="28"/>
        <end position="431"/>
    </location>
</feature>
<feature type="domain" description="Sulfatase-modifying factor enzyme-like" evidence="3">
    <location>
        <begin position="123"/>
        <end position="251"/>
    </location>
</feature>
<feature type="region of interest" description="Disordered" evidence="1">
    <location>
        <begin position="315"/>
        <end position="340"/>
    </location>
</feature>
<evidence type="ECO:0000313" key="4">
    <source>
        <dbReference type="EMBL" id="AUX38069.1"/>
    </source>
</evidence>
<evidence type="ECO:0000256" key="2">
    <source>
        <dbReference type="SAM" id="SignalP"/>
    </source>
</evidence>
<dbReference type="Proteomes" id="UP000295497">
    <property type="component" value="Chromosome"/>
</dbReference>